<comment type="caution">
    <text evidence="1">The sequence shown here is derived from an EMBL/GenBank/DDBJ whole genome shotgun (WGS) entry which is preliminary data.</text>
</comment>
<evidence type="ECO:0000313" key="2">
    <source>
        <dbReference type="Proteomes" id="UP001642360"/>
    </source>
</evidence>
<feature type="non-terminal residue" evidence="1">
    <location>
        <position position="96"/>
    </location>
</feature>
<accession>A0ABC8UBX5</accession>
<keyword evidence="2" id="KW-1185">Reference proteome</keyword>
<dbReference type="Proteomes" id="UP001642360">
    <property type="component" value="Unassembled WGS sequence"/>
</dbReference>
<sequence length="96" mass="10896">RAFKKARVLDGLPFRSFITHICKADGVVILPKDMMEKTKRPLNKSSLKLSKAQVEYIVVKEERKNEIEDPHAKIGFRAPPIVHSHASTPSTPPFEF</sequence>
<dbReference type="AlphaFoldDB" id="A0ABC8UBX5"/>
<reference evidence="1 2" key="1">
    <citation type="submission" date="2024-02" db="EMBL/GenBank/DDBJ databases">
        <authorList>
            <person name="Vignale AGUSTIN F."/>
            <person name="Sosa J E."/>
            <person name="Modenutti C."/>
        </authorList>
    </citation>
    <scope>NUCLEOTIDE SEQUENCE [LARGE SCALE GENOMIC DNA]</scope>
</reference>
<evidence type="ECO:0000313" key="1">
    <source>
        <dbReference type="EMBL" id="CAK9179243.1"/>
    </source>
</evidence>
<organism evidence="1 2">
    <name type="scientific">Ilex paraguariensis</name>
    <name type="common">yerba mate</name>
    <dbReference type="NCBI Taxonomy" id="185542"/>
    <lineage>
        <taxon>Eukaryota</taxon>
        <taxon>Viridiplantae</taxon>
        <taxon>Streptophyta</taxon>
        <taxon>Embryophyta</taxon>
        <taxon>Tracheophyta</taxon>
        <taxon>Spermatophyta</taxon>
        <taxon>Magnoliopsida</taxon>
        <taxon>eudicotyledons</taxon>
        <taxon>Gunneridae</taxon>
        <taxon>Pentapetalae</taxon>
        <taxon>asterids</taxon>
        <taxon>campanulids</taxon>
        <taxon>Aquifoliales</taxon>
        <taxon>Aquifoliaceae</taxon>
        <taxon>Ilex</taxon>
    </lineage>
</organism>
<protein>
    <submittedName>
        <fullName evidence="1">Uncharacterized protein</fullName>
    </submittedName>
</protein>
<proteinExistence type="predicted"/>
<feature type="non-terminal residue" evidence="1">
    <location>
        <position position="1"/>
    </location>
</feature>
<gene>
    <name evidence="1" type="ORF">ILEXP_LOCUS49181</name>
</gene>
<dbReference type="EMBL" id="CAUOFW020007447">
    <property type="protein sequence ID" value="CAK9179243.1"/>
    <property type="molecule type" value="Genomic_DNA"/>
</dbReference>
<name>A0ABC8UBX5_9AQUA</name>